<evidence type="ECO:0000313" key="10">
    <source>
        <dbReference type="Proteomes" id="UP000253507"/>
    </source>
</evidence>
<reference evidence="9 10" key="1">
    <citation type="submission" date="2018-06" db="EMBL/GenBank/DDBJ databases">
        <title>Streptomyces reniochalinae sp. nov. and Streptomyces diacarnus sp. nov. from marine sponges.</title>
        <authorList>
            <person name="Li L."/>
        </authorList>
    </citation>
    <scope>NUCLEOTIDE SEQUENCE [LARGE SCALE GENOMIC DNA]</scope>
    <source>
        <strain evidence="9 10">LHW50302</strain>
    </source>
</reference>
<dbReference type="Gene3D" id="1.10.3730.20">
    <property type="match status" value="1"/>
</dbReference>
<comment type="caution">
    <text evidence="9">The sequence shown here is derived from an EMBL/GenBank/DDBJ whole genome shotgun (WGS) entry which is preliminary data.</text>
</comment>
<evidence type="ECO:0000256" key="3">
    <source>
        <dbReference type="ARBA" id="ARBA00022475"/>
    </source>
</evidence>
<keyword evidence="2" id="KW-0813">Transport</keyword>
<dbReference type="AlphaFoldDB" id="A0A367F2N3"/>
<dbReference type="GO" id="GO:0005886">
    <property type="term" value="C:plasma membrane"/>
    <property type="evidence" value="ECO:0007669"/>
    <property type="project" value="UniProtKB-SubCell"/>
</dbReference>
<keyword evidence="4 7" id="KW-0812">Transmembrane</keyword>
<evidence type="ECO:0000256" key="7">
    <source>
        <dbReference type="RuleBase" id="RU003942"/>
    </source>
</evidence>
<dbReference type="PANTHER" id="PTHR30561">
    <property type="entry name" value="SMR FAMILY PROTON-DEPENDENT DRUG EFFLUX TRANSPORTER SUGE"/>
    <property type="match status" value="1"/>
</dbReference>
<dbReference type="OrthoDB" id="21828at2"/>
<comment type="similarity">
    <text evidence="7">Belongs to the drug/metabolite transporter (DMT) superfamily. Small multidrug resistance (SMR) (TC 2.A.7.1) family.</text>
</comment>
<keyword evidence="6 8" id="KW-0472">Membrane</keyword>
<feature type="transmembrane region" description="Helical" evidence="8">
    <location>
        <begin position="57"/>
        <end position="78"/>
    </location>
</feature>
<evidence type="ECO:0000256" key="2">
    <source>
        <dbReference type="ARBA" id="ARBA00022448"/>
    </source>
</evidence>
<dbReference type="EMBL" id="QOIM01000020">
    <property type="protein sequence ID" value="RCG24531.1"/>
    <property type="molecule type" value="Genomic_DNA"/>
</dbReference>
<dbReference type="RefSeq" id="WP_114013723.1">
    <property type="nucleotide sequence ID" value="NZ_QOIM01000020.1"/>
</dbReference>
<evidence type="ECO:0000313" key="9">
    <source>
        <dbReference type="EMBL" id="RCG24531.1"/>
    </source>
</evidence>
<dbReference type="InterPro" id="IPR000390">
    <property type="entry name" value="Small_drug/metabolite_transptr"/>
</dbReference>
<keyword evidence="10" id="KW-1185">Reference proteome</keyword>
<dbReference type="SUPFAM" id="SSF103481">
    <property type="entry name" value="Multidrug resistance efflux transporter EmrE"/>
    <property type="match status" value="1"/>
</dbReference>
<dbReference type="GO" id="GO:0022857">
    <property type="term" value="F:transmembrane transporter activity"/>
    <property type="evidence" value="ECO:0007669"/>
    <property type="project" value="InterPro"/>
</dbReference>
<evidence type="ECO:0000256" key="1">
    <source>
        <dbReference type="ARBA" id="ARBA00004651"/>
    </source>
</evidence>
<accession>A0A367F2N3</accession>
<dbReference type="PANTHER" id="PTHR30561:SF0">
    <property type="entry name" value="GUANIDINIUM EXPORTER"/>
    <property type="match status" value="1"/>
</dbReference>
<dbReference type="Proteomes" id="UP000253507">
    <property type="component" value="Unassembled WGS sequence"/>
</dbReference>
<comment type="subcellular location">
    <subcellularLocation>
        <location evidence="1 7">Cell membrane</location>
        <topology evidence="1 7">Multi-pass membrane protein</topology>
    </subcellularLocation>
</comment>
<feature type="transmembrane region" description="Helical" evidence="8">
    <location>
        <begin position="84"/>
        <end position="103"/>
    </location>
</feature>
<organism evidence="9 10">
    <name type="scientific">Streptomyces reniochalinae</name>
    <dbReference type="NCBI Taxonomy" id="2250578"/>
    <lineage>
        <taxon>Bacteria</taxon>
        <taxon>Bacillati</taxon>
        <taxon>Actinomycetota</taxon>
        <taxon>Actinomycetes</taxon>
        <taxon>Kitasatosporales</taxon>
        <taxon>Streptomycetaceae</taxon>
        <taxon>Streptomyces</taxon>
    </lineage>
</organism>
<evidence type="ECO:0000256" key="8">
    <source>
        <dbReference type="SAM" id="Phobius"/>
    </source>
</evidence>
<protein>
    <submittedName>
        <fullName evidence="9">QacE family quaternary ammonium compound efflux SMR transporter</fullName>
    </submittedName>
</protein>
<keyword evidence="3" id="KW-1003">Cell membrane</keyword>
<dbReference type="InterPro" id="IPR045324">
    <property type="entry name" value="Small_multidrug_res"/>
</dbReference>
<evidence type="ECO:0000256" key="4">
    <source>
        <dbReference type="ARBA" id="ARBA00022692"/>
    </source>
</evidence>
<name>A0A367F2N3_9ACTN</name>
<gene>
    <name evidence="9" type="ORF">DQ392_02050</name>
</gene>
<proteinExistence type="inferred from homology"/>
<dbReference type="Pfam" id="PF00893">
    <property type="entry name" value="Multi_Drug_Res"/>
    <property type="match status" value="1"/>
</dbReference>
<evidence type="ECO:0000256" key="5">
    <source>
        <dbReference type="ARBA" id="ARBA00022989"/>
    </source>
</evidence>
<feature type="transmembrane region" description="Helical" evidence="8">
    <location>
        <begin position="33"/>
        <end position="50"/>
    </location>
</feature>
<dbReference type="FunFam" id="1.10.3730.20:FF:000001">
    <property type="entry name" value="Quaternary ammonium compound resistance transporter SugE"/>
    <property type="match status" value="1"/>
</dbReference>
<sequence length="106" mass="10980">MAWIMLVVAGLVEVTWAIGLKFTEGFTKLWPSVFTVVGFATSMILLSLAAKSLPIGTAYGVWVGIGAAGAAVVGMLMLGEPVTAGRLFFIALLLVSVVGLKLTSGH</sequence>
<evidence type="ECO:0000256" key="6">
    <source>
        <dbReference type="ARBA" id="ARBA00023136"/>
    </source>
</evidence>
<dbReference type="InterPro" id="IPR037185">
    <property type="entry name" value="EmrE-like"/>
</dbReference>
<keyword evidence="5 8" id="KW-1133">Transmembrane helix</keyword>